<sequence length="269" mass="28505">MTTVAETNPHAATGQQQRDAVLVANAHTVMEGAGVPVTRVLPSREATYRMVDPWLLLDEFKMDSFGGAEAFPPHPHRGFEIVTYMIEGTGHHTDSEGNEGVVGSGGLQRITAGRGIWHGEGGGDTPERVHGLQLWINLPKALKKIDPAYQPVSAEQIPERTIGGARVRVLVGEGSPTQLQTPAVYYDVRLPAGGNTTLPVPAGFQGFAFVLGGAGHFGANKLAAREKQNVVLGPGGDFPVSAGPDGAWFVLAAAQPIREPVYFNGPYVD</sequence>
<gene>
    <name evidence="6" type="ORF">AVDCRST_MAG77-5156</name>
</gene>
<accession>A0A6J4K473</accession>
<dbReference type="AlphaFoldDB" id="A0A6J4K473"/>
<evidence type="ECO:0000256" key="1">
    <source>
        <dbReference type="ARBA" id="ARBA00008416"/>
    </source>
</evidence>
<protein>
    <recommendedName>
        <fullName evidence="7">Pirin</fullName>
    </recommendedName>
</protein>
<feature type="binding site" evidence="2">
    <location>
        <position position="118"/>
    </location>
    <ligand>
        <name>Fe cation</name>
        <dbReference type="ChEBI" id="CHEBI:24875"/>
    </ligand>
</feature>
<dbReference type="CDD" id="cd02909">
    <property type="entry name" value="cupin_pirin_N"/>
    <property type="match status" value="1"/>
</dbReference>
<keyword evidence="2" id="KW-0408">Iron</keyword>
<evidence type="ECO:0000256" key="2">
    <source>
        <dbReference type="PIRSR" id="PIRSR006232-1"/>
    </source>
</evidence>
<reference evidence="6" key="1">
    <citation type="submission" date="2020-02" db="EMBL/GenBank/DDBJ databases">
        <authorList>
            <person name="Meier V. D."/>
        </authorList>
    </citation>
    <scope>NUCLEOTIDE SEQUENCE</scope>
    <source>
        <strain evidence="6">AVDCRST_MAG77</strain>
    </source>
</reference>
<feature type="binding site" evidence="2">
    <location>
        <position position="120"/>
    </location>
    <ligand>
        <name>Fe cation</name>
        <dbReference type="ChEBI" id="CHEBI:24875"/>
    </ligand>
</feature>
<dbReference type="InterPro" id="IPR011051">
    <property type="entry name" value="RmlC_Cupin_sf"/>
</dbReference>
<organism evidence="6">
    <name type="scientific">uncultured Chloroflexota bacterium</name>
    <dbReference type="NCBI Taxonomy" id="166587"/>
    <lineage>
        <taxon>Bacteria</taxon>
        <taxon>Bacillati</taxon>
        <taxon>Chloroflexota</taxon>
        <taxon>environmental samples</taxon>
    </lineage>
</organism>
<keyword evidence="2" id="KW-0479">Metal-binding</keyword>
<dbReference type="InterPro" id="IPR003829">
    <property type="entry name" value="Pirin_N_dom"/>
</dbReference>
<dbReference type="GO" id="GO:0046872">
    <property type="term" value="F:metal ion binding"/>
    <property type="evidence" value="ECO:0007669"/>
    <property type="project" value="UniProtKB-KW"/>
</dbReference>
<dbReference type="InterPro" id="IPR008778">
    <property type="entry name" value="Pirin_C_dom"/>
</dbReference>
<dbReference type="InterPro" id="IPR012093">
    <property type="entry name" value="Pirin"/>
</dbReference>
<feature type="binding site" evidence="2">
    <location>
        <position position="74"/>
    </location>
    <ligand>
        <name>Fe cation</name>
        <dbReference type="ChEBI" id="CHEBI:24875"/>
    </ligand>
</feature>
<dbReference type="PANTHER" id="PTHR13903">
    <property type="entry name" value="PIRIN-RELATED"/>
    <property type="match status" value="1"/>
</dbReference>
<dbReference type="PANTHER" id="PTHR13903:SF8">
    <property type="entry name" value="PIRIN"/>
    <property type="match status" value="1"/>
</dbReference>
<evidence type="ECO:0008006" key="7">
    <source>
        <dbReference type="Google" id="ProtNLM"/>
    </source>
</evidence>
<dbReference type="PIRSF" id="PIRSF006232">
    <property type="entry name" value="Pirin"/>
    <property type="match status" value="1"/>
</dbReference>
<dbReference type="Gene3D" id="2.60.120.10">
    <property type="entry name" value="Jelly Rolls"/>
    <property type="match status" value="1"/>
</dbReference>
<evidence type="ECO:0000313" key="6">
    <source>
        <dbReference type="EMBL" id="CAA9295391.1"/>
    </source>
</evidence>
<dbReference type="SUPFAM" id="SSF51182">
    <property type="entry name" value="RmlC-like cupins"/>
    <property type="match status" value="1"/>
</dbReference>
<comment type="cofactor">
    <cofactor evidence="2">
        <name>Fe cation</name>
        <dbReference type="ChEBI" id="CHEBI:24875"/>
    </cofactor>
    <text evidence="2">Binds 1 Fe cation per subunit.</text>
</comment>
<dbReference type="Pfam" id="PF02678">
    <property type="entry name" value="Pirin"/>
    <property type="match status" value="1"/>
</dbReference>
<dbReference type="EMBL" id="CADCTC010000267">
    <property type="protein sequence ID" value="CAA9295391.1"/>
    <property type="molecule type" value="Genomic_DNA"/>
</dbReference>
<dbReference type="Pfam" id="PF05726">
    <property type="entry name" value="Pirin_C"/>
    <property type="match status" value="1"/>
</dbReference>
<evidence type="ECO:0000256" key="3">
    <source>
        <dbReference type="RuleBase" id="RU003457"/>
    </source>
</evidence>
<comment type="similarity">
    <text evidence="1 3">Belongs to the pirin family.</text>
</comment>
<dbReference type="CDD" id="cd02247">
    <property type="entry name" value="cupin_pirin_C"/>
    <property type="match status" value="1"/>
</dbReference>
<dbReference type="InterPro" id="IPR014710">
    <property type="entry name" value="RmlC-like_jellyroll"/>
</dbReference>
<proteinExistence type="inferred from homology"/>
<name>A0A6J4K473_9CHLR</name>
<feature type="domain" description="Pirin N-terminal" evidence="4">
    <location>
        <begin position="37"/>
        <end position="136"/>
    </location>
</feature>
<evidence type="ECO:0000259" key="5">
    <source>
        <dbReference type="Pfam" id="PF05726"/>
    </source>
</evidence>
<evidence type="ECO:0000259" key="4">
    <source>
        <dbReference type="Pfam" id="PF02678"/>
    </source>
</evidence>
<feature type="domain" description="Pirin C-terminal" evidence="5">
    <location>
        <begin position="185"/>
        <end position="268"/>
    </location>
</feature>
<feature type="binding site" evidence="2">
    <location>
        <position position="76"/>
    </location>
    <ligand>
        <name>Fe cation</name>
        <dbReference type="ChEBI" id="CHEBI:24875"/>
    </ligand>
</feature>